<evidence type="ECO:0000313" key="2">
    <source>
        <dbReference type="Proteomes" id="UP000031670"/>
    </source>
</evidence>
<reference evidence="1 2" key="1">
    <citation type="submission" date="2015-01" db="EMBL/GenBank/DDBJ databases">
        <title>Vibrio sp. C5 JCM 19232 whole genome shotgun sequence.</title>
        <authorList>
            <person name="Sawabe T."/>
            <person name="Meirelles P."/>
            <person name="Feng G."/>
            <person name="Sayaka M."/>
            <person name="Hattori M."/>
            <person name="Ohkuma M."/>
        </authorList>
    </citation>
    <scope>NUCLEOTIDE SEQUENCE [LARGE SCALE GENOMIC DNA]</scope>
    <source>
        <strain evidence="1 2">JCM19232</strain>
    </source>
</reference>
<evidence type="ECO:0000313" key="1">
    <source>
        <dbReference type="EMBL" id="GAM64023.1"/>
    </source>
</evidence>
<name>A0A0B8PLM0_9VIBR</name>
<accession>A0A0B8PLM0</accession>
<protein>
    <submittedName>
        <fullName evidence="1">Uncharacterized protein</fullName>
    </submittedName>
</protein>
<proteinExistence type="predicted"/>
<dbReference type="PROSITE" id="PS51257">
    <property type="entry name" value="PROKAR_LIPOPROTEIN"/>
    <property type="match status" value="1"/>
</dbReference>
<comment type="caution">
    <text evidence="1">The sequence shown here is derived from an EMBL/GenBank/DDBJ whole genome shotgun (WGS) entry which is preliminary data.</text>
</comment>
<sequence length="770" mass="87291">MNKQSTFLAVTIAALMAGCSDSDSSSGGEPSTFTLSGVVLDEAYKSGTEVCLDFEGLDETCKSEFTTTTDENGQFHFELESDNQEKLANAKITANIESDSSTYSLSTSSEESSTIKYEALAIGTQTEHIVVSPFTTQIVNEIALSNTGLVNDASYKSASQKVSDNQNLDNTDNLFEDYLFAADNDVAERATIAKQDMEKAQEIEQEILEDIQNNPDSPYAGWDTVEVYVTNLWQHSHHNHEFTNRVEHLVYMTRVSDAGLDEDKKEGVQWYVEDYADGNGDPMQNWREERVWRTTNTVEVHAYWEFDYNRDTSFDFKGEKGAVYHYEDLELAKYSGYETYNEGNPADEGAQDRPDREWSENCPVIDEINKIEAGTTLDTCVDFVEFRDITTTEFNKGIRATDFMTEWQSPVGVPVEVRNDNQDYYEERVQEWLDDGSQSYMSKHDWNAVHYHQPDLPHDEPFNEIKIEGNEPNGESYIDHSVPFWNNALVPSNEFEMRGALIYDQINMFSWMNTKETFISQRHTELGDGSESYASTTMRLQAEDPKLYYVDANGKPEVWSETEIDWDADKEILDAKIKSFDSEDIPSSAFVQHFKVDNFVDFNGVQFADMAVSGQQEGNDNSAKERPAFTSSIFEGTSEWSVTVQSDDVYTEQVAAFIFNSSPSFVFNKYRQGYDMSAYPGDACIDGTNGGGIQQFLQFEKGGDMYLTVRCEFEDSESKTYDRVIDTFKMEITSVEASGNFVAVLKRWDWGVNVFDVSPAGEATLSFQRQ</sequence>
<organism evidence="1 2">
    <name type="scientific">Vibrio ishigakensis</name>
    <dbReference type="NCBI Taxonomy" id="1481914"/>
    <lineage>
        <taxon>Bacteria</taxon>
        <taxon>Pseudomonadati</taxon>
        <taxon>Pseudomonadota</taxon>
        <taxon>Gammaproteobacteria</taxon>
        <taxon>Vibrionales</taxon>
        <taxon>Vibrionaceae</taxon>
        <taxon>Vibrio</taxon>
    </lineage>
</organism>
<gene>
    <name evidence="1" type="ORF">JCM19232_3299</name>
</gene>
<reference evidence="1 2" key="2">
    <citation type="submission" date="2015-01" db="EMBL/GenBank/DDBJ databases">
        <authorList>
            <consortium name="NBRP consortium"/>
            <person name="Sawabe T."/>
            <person name="Meirelles P."/>
            <person name="Feng G."/>
            <person name="Sayaka M."/>
            <person name="Hattori M."/>
            <person name="Ohkuma M."/>
        </authorList>
    </citation>
    <scope>NUCLEOTIDE SEQUENCE [LARGE SCALE GENOMIC DNA]</scope>
    <source>
        <strain evidence="1 2">JCM19232</strain>
    </source>
</reference>
<dbReference type="AlphaFoldDB" id="A0A0B8PLM0"/>
<dbReference type="EMBL" id="BBSA01000011">
    <property type="protein sequence ID" value="GAM64023.1"/>
    <property type="molecule type" value="Genomic_DNA"/>
</dbReference>
<dbReference type="Proteomes" id="UP000031670">
    <property type="component" value="Unassembled WGS sequence"/>
</dbReference>